<evidence type="ECO:0000313" key="2">
    <source>
        <dbReference type="EMBL" id="CQD10931.1"/>
    </source>
</evidence>
<dbReference type="EMBL" id="CTEE01000001">
    <property type="protein sequence ID" value="CQD10931.1"/>
    <property type="molecule type" value="Genomic_DNA"/>
</dbReference>
<dbReference type="Proteomes" id="UP000199251">
    <property type="component" value="Unassembled WGS sequence"/>
</dbReference>
<gene>
    <name evidence="2" type="ORF">BN1232_02026</name>
</gene>
<feature type="transmembrane region" description="Helical" evidence="1">
    <location>
        <begin position="6"/>
        <end position="28"/>
    </location>
</feature>
<evidence type="ECO:0000256" key="1">
    <source>
        <dbReference type="SAM" id="Phobius"/>
    </source>
</evidence>
<accession>A0A0E4GWW2</accession>
<name>A0A0E4GWW2_MYCLN</name>
<dbReference type="AlphaFoldDB" id="A0A0E4GWW2"/>
<keyword evidence="1" id="KW-0812">Transmembrane</keyword>
<organism evidence="2 3">
    <name type="scientific">Mycobacterium lentiflavum</name>
    <dbReference type="NCBI Taxonomy" id="141349"/>
    <lineage>
        <taxon>Bacteria</taxon>
        <taxon>Bacillati</taxon>
        <taxon>Actinomycetota</taxon>
        <taxon>Actinomycetes</taxon>
        <taxon>Mycobacteriales</taxon>
        <taxon>Mycobacteriaceae</taxon>
        <taxon>Mycobacterium</taxon>
        <taxon>Mycobacterium simiae complex</taxon>
    </lineage>
</organism>
<keyword evidence="1" id="KW-1133">Transmembrane helix</keyword>
<dbReference type="InterPro" id="IPR054188">
    <property type="entry name" value="DUF6893"/>
</dbReference>
<evidence type="ECO:0000313" key="3">
    <source>
        <dbReference type="Proteomes" id="UP000199251"/>
    </source>
</evidence>
<dbReference type="RefSeq" id="WP_090601214.1">
    <property type="nucleotide sequence ID" value="NZ_CP092423.2"/>
</dbReference>
<dbReference type="Pfam" id="PF21833">
    <property type="entry name" value="DUF6893"/>
    <property type="match status" value="1"/>
</dbReference>
<reference evidence="2 3" key="1">
    <citation type="submission" date="2015-03" db="EMBL/GenBank/DDBJ databases">
        <authorList>
            <person name="Urmite Genomes"/>
        </authorList>
    </citation>
    <scope>NUCLEOTIDE SEQUENCE [LARGE SCALE GENOMIC DNA]</scope>
    <source>
        <strain evidence="2 3">CSUR P1491</strain>
    </source>
</reference>
<evidence type="ECO:0008006" key="4">
    <source>
        <dbReference type="Google" id="ProtNLM"/>
    </source>
</evidence>
<proteinExistence type="predicted"/>
<protein>
    <recommendedName>
        <fullName evidence="4">Transmembrane protein</fullName>
    </recommendedName>
</protein>
<keyword evidence="1" id="KW-0472">Membrane</keyword>
<sequence length="39" mass="4338">MEVLGWIFIAVIALVVGIAVVLGVVSLPDARRYLKLRRM</sequence>